<sequence length="178" mass="19375">RQCRAGSGNDSNKTSLKRKRRDRVTFNEGGNVIVEAPQSRPGAVTERGVSDPVIVTARIYEIKMGEVKVATVEGNLGAEPNLDNMATLPVRGPAAADISPECNNVTNKEMEAKKSKIQNRDANVQQCQQTQPKRYRPKSSKNNNIYICNIKTHNNNNNNAGFTCSSSVAARITSVVCA</sequence>
<dbReference type="AlphaFoldDB" id="A0A146LQK1"/>
<name>A0A146LQK1_LYGHE</name>
<feature type="region of interest" description="Disordered" evidence="1">
    <location>
        <begin position="1"/>
        <end position="22"/>
    </location>
</feature>
<organism evidence="2">
    <name type="scientific">Lygus hesperus</name>
    <name type="common">Western plant bug</name>
    <dbReference type="NCBI Taxonomy" id="30085"/>
    <lineage>
        <taxon>Eukaryota</taxon>
        <taxon>Metazoa</taxon>
        <taxon>Ecdysozoa</taxon>
        <taxon>Arthropoda</taxon>
        <taxon>Hexapoda</taxon>
        <taxon>Insecta</taxon>
        <taxon>Pterygota</taxon>
        <taxon>Neoptera</taxon>
        <taxon>Paraneoptera</taxon>
        <taxon>Hemiptera</taxon>
        <taxon>Heteroptera</taxon>
        <taxon>Panheteroptera</taxon>
        <taxon>Cimicomorpha</taxon>
        <taxon>Miridae</taxon>
        <taxon>Mirini</taxon>
        <taxon>Lygus</taxon>
    </lineage>
</organism>
<feature type="compositionally biased region" description="Polar residues" evidence="1">
    <location>
        <begin position="120"/>
        <end position="132"/>
    </location>
</feature>
<evidence type="ECO:0000313" key="2">
    <source>
        <dbReference type="EMBL" id="JAQ08660.1"/>
    </source>
</evidence>
<evidence type="ECO:0000256" key="1">
    <source>
        <dbReference type="SAM" id="MobiDB-lite"/>
    </source>
</evidence>
<accession>A0A146LQK1</accession>
<dbReference type="EMBL" id="GDHC01009969">
    <property type="protein sequence ID" value="JAQ08660.1"/>
    <property type="molecule type" value="Transcribed_RNA"/>
</dbReference>
<proteinExistence type="predicted"/>
<feature type="region of interest" description="Disordered" evidence="1">
    <location>
        <begin position="114"/>
        <end position="138"/>
    </location>
</feature>
<feature type="non-terminal residue" evidence="2">
    <location>
        <position position="1"/>
    </location>
</feature>
<gene>
    <name evidence="2" type="ORF">g.10638</name>
</gene>
<reference evidence="2" key="1">
    <citation type="journal article" date="2016" name="Gigascience">
        <title>De novo construction of an expanded transcriptome assembly for the western tarnished plant bug, Lygus hesperus.</title>
        <authorList>
            <person name="Tassone E.E."/>
            <person name="Geib S.M."/>
            <person name="Hall B."/>
            <person name="Fabrick J.A."/>
            <person name="Brent C.S."/>
            <person name="Hull J.J."/>
        </authorList>
    </citation>
    <scope>NUCLEOTIDE SEQUENCE</scope>
</reference>
<protein>
    <submittedName>
        <fullName evidence="2">Uncharacterized protein</fullName>
    </submittedName>
</protein>